<gene>
    <name evidence="8" type="ORF">M6B38_167655</name>
    <name evidence="9" type="ORF">M6B38_326405</name>
</gene>
<comment type="caution">
    <text evidence="8">The sequence shown here is derived from an EMBL/GenBank/DDBJ whole genome shotgun (WGS) entry which is preliminary data.</text>
</comment>
<reference evidence="8" key="2">
    <citation type="submission" date="2023-04" db="EMBL/GenBank/DDBJ databases">
        <authorList>
            <person name="Bruccoleri R.E."/>
            <person name="Oakeley E.J."/>
            <person name="Faust A.-M."/>
            <person name="Dessus-Babus S."/>
            <person name="Altorfer M."/>
            <person name="Burckhardt D."/>
            <person name="Oertli M."/>
            <person name="Naumann U."/>
            <person name="Petersen F."/>
            <person name="Wong J."/>
        </authorList>
    </citation>
    <scope>NUCLEOTIDE SEQUENCE</scope>
    <source>
        <strain evidence="8">GSM-AAB239-AS_SAM_17_03QT</strain>
        <tissue evidence="8">Leaf</tissue>
    </source>
</reference>
<evidence type="ECO:0000256" key="4">
    <source>
        <dbReference type="ARBA" id="ARBA00023136"/>
    </source>
</evidence>
<evidence type="ECO:0000256" key="6">
    <source>
        <dbReference type="SAM" id="Phobius"/>
    </source>
</evidence>
<dbReference type="GO" id="GO:0005789">
    <property type="term" value="C:endoplasmic reticulum membrane"/>
    <property type="evidence" value="ECO:0007669"/>
    <property type="project" value="UniProtKB-SubCell"/>
</dbReference>
<feature type="transmembrane region" description="Helical" evidence="6">
    <location>
        <begin position="252"/>
        <end position="276"/>
    </location>
</feature>
<dbReference type="GO" id="GO:0046513">
    <property type="term" value="P:ceramide biosynthetic process"/>
    <property type="evidence" value="ECO:0007669"/>
    <property type="project" value="InterPro"/>
</dbReference>
<dbReference type="GO" id="GO:0050291">
    <property type="term" value="F:sphingosine N-acyltransferase activity"/>
    <property type="evidence" value="ECO:0007669"/>
    <property type="project" value="InterPro"/>
</dbReference>
<evidence type="ECO:0000313" key="10">
    <source>
        <dbReference type="Proteomes" id="UP001140949"/>
    </source>
</evidence>
<keyword evidence="3 6" id="KW-1133">Transmembrane helix</keyword>
<dbReference type="PROSITE" id="PS50922">
    <property type="entry name" value="TLC"/>
    <property type="match status" value="1"/>
</dbReference>
<dbReference type="PANTHER" id="PTHR12560:SF49">
    <property type="entry name" value="CERAMIDE SYNTHASE 1 LOH3"/>
    <property type="match status" value="1"/>
</dbReference>
<feature type="transmembrane region" description="Helical" evidence="6">
    <location>
        <begin position="159"/>
        <end position="183"/>
    </location>
</feature>
<name>A0AAX6EVY3_IRIPA</name>
<keyword evidence="2 5" id="KW-0812">Transmembrane</keyword>
<proteinExistence type="predicted"/>
<dbReference type="SMART" id="SM00724">
    <property type="entry name" value="TLC"/>
    <property type="match status" value="1"/>
</dbReference>
<comment type="subcellular location">
    <subcellularLocation>
        <location evidence="1">Endoplasmic reticulum membrane</location>
        <topology evidence="1">Multi-pass membrane protein</topology>
    </subcellularLocation>
</comment>
<accession>A0AAX6EVY3</accession>
<dbReference type="Pfam" id="PF03798">
    <property type="entry name" value="TRAM_LAG1_CLN8"/>
    <property type="match status" value="1"/>
</dbReference>
<dbReference type="Proteomes" id="UP001140949">
    <property type="component" value="Unassembled WGS sequence"/>
</dbReference>
<evidence type="ECO:0000313" key="9">
    <source>
        <dbReference type="EMBL" id="KAJ6836648.1"/>
    </source>
</evidence>
<evidence type="ECO:0000313" key="8">
    <source>
        <dbReference type="EMBL" id="KAJ6808216.1"/>
    </source>
</evidence>
<feature type="transmembrane region" description="Helical" evidence="6">
    <location>
        <begin position="204"/>
        <end position="229"/>
    </location>
</feature>
<organism evidence="8 10">
    <name type="scientific">Iris pallida</name>
    <name type="common">Sweet iris</name>
    <dbReference type="NCBI Taxonomy" id="29817"/>
    <lineage>
        <taxon>Eukaryota</taxon>
        <taxon>Viridiplantae</taxon>
        <taxon>Streptophyta</taxon>
        <taxon>Embryophyta</taxon>
        <taxon>Tracheophyta</taxon>
        <taxon>Spermatophyta</taxon>
        <taxon>Magnoliopsida</taxon>
        <taxon>Liliopsida</taxon>
        <taxon>Asparagales</taxon>
        <taxon>Iridaceae</taxon>
        <taxon>Iridoideae</taxon>
        <taxon>Irideae</taxon>
        <taxon>Iris</taxon>
    </lineage>
</organism>
<sequence length="305" mass="35988">MEFLSSINWEEESYPAYGDFAALPFLVLFFPTVRFLLDRFLFEKVARRLIFGSGHEKINCETYDRRRKVNKFKEAAWKWIYFLSGELLALSVTYNEPWFTNTKYFWVGPGDQVWPDQKIKLKLKAVYMYGAGFYTYSIFALMFWETRRSDFGVSMTHHVASAVLIVLSYIFRFSRVGSVVLALHDANDVFMEIGKMSKYTGCEWLATVSFLLFVASWVLLRLIYFPFWILRSTSYEVLLTLDKVKHKVEGPIYYYVFNTLLFSLLVLHIYWGVLMYRMLVRQIQARGHVGDDIRSDSEGEEEHED</sequence>
<keyword evidence="10" id="KW-1185">Reference proteome</keyword>
<feature type="transmembrane region" description="Helical" evidence="6">
    <location>
        <begin position="20"/>
        <end position="37"/>
    </location>
</feature>
<evidence type="ECO:0000259" key="7">
    <source>
        <dbReference type="PROSITE" id="PS50922"/>
    </source>
</evidence>
<evidence type="ECO:0000256" key="5">
    <source>
        <dbReference type="PROSITE-ProRule" id="PRU00205"/>
    </source>
</evidence>
<dbReference type="AlphaFoldDB" id="A0AAX6EVY3"/>
<dbReference type="PIRSF" id="PIRSF005225">
    <property type="entry name" value="LAG1_LAC1"/>
    <property type="match status" value="1"/>
</dbReference>
<evidence type="ECO:0000256" key="2">
    <source>
        <dbReference type="ARBA" id="ARBA00022692"/>
    </source>
</evidence>
<dbReference type="PANTHER" id="PTHR12560">
    <property type="entry name" value="LONGEVITY ASSURANCE FACTOR 1 LAG1"/>
    <property type="match status" value="1"/>
</dbReference>
<dbReference type="InterPro" id="IPR006634">
    <property type="entry name" value="TLC-dom"/>
</dbReference>
<dbReference type="EMBL" id="JANAVB010033420">
    <property type="protein sequence ID" value="KAJ6808216.1"/>
    <property type="molecule type" value="Genomic_DNA"/>
</dbReference>
<evidence type="ECO:0000256" key="1">
    <source>
        <dbReference type="ARBA" id="ARBA00004477"/>
    </source>
</evidence>
<keyword evidence="4 5" id="KW-0472">Membrane</keyword>
<feature type="transmembrane region" description="Helical" evidence="6">
    <location>
        <begin position="126"/>
        <end position="144"/>
    </location>
</feature>
<protein>
    <submittedName>
        <fullName evidence="8">ASC1-like protein 1</fullName>
    </submittedName>
</protein>
<dbReference type="InterPro" id="IPR016439">
    <property type="entry name" value="Lag1/Lac1-like"/>
</dbReference>
<evidence type="ECO:0000256" key="3">
    <source>
        <dbReference type="ARBA" id="ARBA00022989"/>
    </source>
</evidence>
<reference evidence="8" key="1">
    <citation type="journal article" date="2023" name="GigaByte">
        <title>Genome assembly of the bearded iris, Iris pallida Lam.</title>
        <authorList>
            <person name="Bruccoleri R.E."/>
            <person name="Oakeley E.J."/>
            <person name="Faust A.M.E."/>
            <person name="Altorfer M."/>
            <person name="Dessus-Babus S."/>
            <person name="Burckhardt D."/>
            <person name="Oertli M."/>
            <person name="Naumann U."/>
            <person name="Petersen F."/>
            <person name="Wong J."/>
        </authorList>
    </citation>
    <scope>NUCLEOTIDE SEQUENCE</scope>
    <source>
        <strain evidence="8">GSM-AAB239-AS_SAM_17_03QT</strain>
    </source>
</reference>
<dbReference type="EMBL" id="JANAVB010011866">
    <property type="protein sequence ID" value="KAJ6836648.1"/>
    <property type="molecule type" value="Genomic_DNA"/>
</dbReference>
<feature type="domain" description="TLC" evidence="7">
    <location>
        <begin position="70"/>
        <end position="284"/>
    </location>
</feature>